<sequence>MSILIVCHGTDLQKVQSVSMWMGAYWGRRTLPIMEDYCETIMVNLFGVSMGLQLGYGEIVCYSEGLTIHHRFANEVDCIRQLLAKD</sequence>
<organism evidence="1 2">
    <name type="scientific">Trifolium pratense</name>
    <name type="common">Red clover</name>
    <dbReference type="NCBI Taxonomy" id="57577"/>
    <lineage>
        <taxon>Eukaryota</taxon>
        <taxon>Viridiplantae</taxon>
        <taxon>Streptophyta</taxon>
        <taxon>Embryophyta</taxon>
        <taxon>Tracheophyta</taxon>
        <taxon>Spermatophyta</taxon>
        <taxon>Magnoliopsida</taxon>
        <taxon>eudicotyledons</taxon>
        <taxon>Gunneridae</taxon>
        <taxon>Pentapetalae</taxon>
        <taxon>rosids</taxon>
        <taxon>fabids</taxon>
        <taxon>Fabales</taxon>
        <taxon>Fabaceae</taxon>
        <taxon>Papilionoideae</taxon>
        <taxon>50 kb inversion clade</taxon>
        <taxon>NPAAA clade</taxon>
        <taxon>Hologalegina</taxon>
        <taxon>IRL clade</taxon>
        <taxon>Trifolieae</taxon>
        <taxon>Trifolium</taxon>
    </lineage>
</organism>
<dbReference type="AlphaFoldDB" id="A0A2K3NN39"/>
<name>A0A2K3NN39_TRIPR</name>
<comment type="caution">
    <text evidence="1">The sequence shown here is derived from an EMBL/GenBank/DDBJ whole genome shotgun (WGS) entry which is preliminary data.</text>
</comment>
<dbReference type="EMBL" id="ASHM01000328">
    <property type="protein sequence ID" value="PNY04451.1"/>
    <property type="molecule type" value="Genomic_DNA"/>
</dbReference>
<evidence type="ECO:0000313" key="2">
    <source>
        <dbReference type="Proteomes" id="UP000236291"/>
    </source>
</evidence>
<protein>
    <submittedName>
        <fullName evidence="1">Uncharacterized protein</fullName>
    </submittedName>
</protein>
<reference evidence="1 2" key="1">
    <citation type="journal article" date="2014" name="Am. J. Bot.">
        <title>Genome assembly and annotation for red clover (Trifolium pratense; Fabaceae).</title>
        <authorList>
            <person name="Istvanek J."/>
            <person name="Jaros M."/>
            <person name="Krenek A."/>
            <person name="Repkova J."/>
        </authorList>
    </citation>
    <scope>NUCLEOTIDE SEQUENCE [LARGE SCALE GENOMIC DNA]</scope>
    <source>
        <strain evidence="2">cv. Tatra</strain>
        <tissue evidence="1">Young leaves</tissue>
    </source>
</reference>
<gene>
    <name evidence="1" type="ORF">L195_g000875</name>
</gene>
<reference evidence="1 2" key="2">
    <citation type="journal article" date="2017" name="Front. Plant Sci.">
        <title>Gene Classification and Mining of Molecular Markers Useful in Red Clover (Trifolium pratense) Breeding.</title>
        <authorList>
            <person name="Istvanek J."/>
            <person name="Dluhosova J."/>
            <person name="Dluhos P."/>
            <person name="Patkova L."/>
            <person name="Nedelnik J."/>
            <person name="Repkova J."/>
        </authorList>
    </citation>
    <scope>NUCLEOTIDE SEQUENCE [LARGE SCALE GENOMIC DNA]</scope>
    <source>
        <strain evidence="2">cv. Tatra</strain>
        <tissue evidence="1">Young leaves</tissue>
    </source>
</reference>
<proteinExistence type="predicted"/>
<evidence type="ECO:0000313" key="1">
    <source>
        <dbReference type="EMBL" id="PNY04451.1"/>
    </source>
</evidence>
<accession>A0A2K3NN39</accession>
<dbReference type="Proteomes" id="UP000236291">
    <property type="component" value="Unassembled WGS sequence"/>
</dbReference>